<dbReference type="SUPFAM" id="SSF53448">
    <property type="entry name" value="Nucleotide-diphospho-sugar transferases"/>
    <property type="match status" value="1"/>
</dbReference>
<feature type="transmembrane region" description="Helical" evidence="2">
    <location>
        <begin position="71"/>
        <end position="91"/>
    </location>
</feature>
<dbReference type="EnsemblProtists" id="EOD28094">
    <property type="protein sequence ID" value="EOD28094"/>
    <property type="gene ID" value="EMIHUDRAFT_114347"/>
</dbReference>
<dbReference type="RefSeq" id="XP_005780523.1">
    <property type="nucleotide sequence ID" value="XM_005780466.1"/>
</dbReference>
<feature type="chain" id="PRO_5044244391" description="Nucleotide-diphospho-sugar transferase domain-containing protein" evidence="3">
    <location>
        <begin position="24"/>
        <end position="710"/>
    </location>
</feature>
<reference evidence="4" key="2">
    <citation type="submission" date="2024-10" db="UniProtKB">
        <authorList>
            <consortium name="EnsemblProtists"/>
        </authorList>
    </citation>
    <scope>IDENTIFICATION</scope>
</reference>
<dbReference type="KEGG" id="ehx:EMIHUDRAFT_114347"/>
<dbReference type="AlphaFoldDB" id="A0A0D3JX59"/>
<name>A0A0D3JX59_EMIH1</name>
<keyword evidence="2" id="KW-1133">Transmembrane helix</keyword>
<accession>A0A0D3JX59</accession>
<proteinExistence type="predicted"/>
<keyword evidence="2" id="KW-0812">Transmembrane</keyword>
<keyword evidence="5" id="KW-1185">Reference proteome</keyword>
<dbReference type="Proteomes" id="UP000013827">
    <property type="component" value="Unassembled WGS sequence"/>
</dbReference>
<dbReference type="PaxDb" id="2903-EOD28094"/>
<keyword evidence="2" id="KW-0472">Membrane</keyword>
<dbReference type="Gene3D" id="3.90.550.10">
    <property type="entry name" value="Spore Coat Polysaccharide Biosynthesis Protein SpsA, Chain A"/>
    <property type="match status" value="1"/>
</dbReference>
<feature type="transmembrane region" description="Helical" evidence="2">
    <location>
        <begin position="37"/>
        <end position="59"/>
    </location>
</feature>
<evidence type="ECO:0000313" key="4">
    <source>
        <dbReference type="EnsemblProtists" id="EOD28094"/>
    </source>
</evidence>
<feature type="signal peptide" evidence="3">
    <location>
        <begin position="1"/>
        <end position="23"/>
    </location>
</feature>
<protein>
    <recommendedName>
        <fullName evidence="6">Nucleotide-diphospho-sugar transferase domain-containing protein</fullName>
    </recommendedName>
</protein>
<sequence length="710" mass="75247">MPALVLILLGIACGASWPTAASGKGARRAASSATVCLAAATACLTGAATAAAGLSSISWLVHGPKDESNTFLTILTIVCGTAGLLAVSGAGPPAFSRSIAVIMEVACVVARSPLMTFLAVLATGHCGVDASSRKPNANDQPLITAAFVSSTPSNLRIAYCLALVGTPTVAMAAQHLAAISLLRQTGTNKDVLSMQSPNSIPMLGDALRTLETKVVFVPNVEGKCQSSSAEKSRFRFSFSFHILRVYEQTQYDKILYLDGDLAVRTSPDRLVEAWARQGTMELRTPIGCTRVTGRNSYNTGVWGITPSRDYAAGLNAWLAAGKFPCGIGFQTWVNIYGANNSWTKASLAWNLKADQGVSKCMRNLGLKEAHVVHWSAGEVPLLSPETPTEEAFPSSAASLPATYPPSPMEPEAVAEGDSGKGATLGRCTVVVHCYTGLADRIFDVIAGVVAAQLARGCVVPTVHVADRDASRTYDWDRVLSSPEFLVRKQRDPMPLKGGPTAQALHIDGTRFCGQHGVRWVSDVLRKESGRVASDSEQRARFVHVARSVGLTPCFPPADIADRVGVHARRGDKIKLGWTSEKKLDKVYTAAIAWLLAHGERKVYLAADEPSFAAKLAERMRDAHIDVVHDGQASAASDLCALAKSKLVVKAGSASQFSSLAAAISGAPMVSFADRRGRNLDRVWKSAGLLTNITELDPEAETGAPGVSWKN</sequence>
<keyword evidence="3" id="KW-0732">Signal</keyword>
<evidence type="ECO:0000313" key="5">
    <source>
        <dbReference type="Proteomes" id="UP000013827"/>
    </source>
</evidence>
<reference evidence="5" key="1">
    <citation type="journal article" date="2013" name="Nature">
        <title>Pan genome of the phytoplankton Emiliania underpins its global distribution.</title>
        <authorList>
            <person name="Read B.A."/>
            <person name="Kegel J."/>
            <person name="Klute M.J."/>
            <person name="Kuo A."/>
            <person name="Lefebvre S.C."/>
            <person name="Maumus F."/>
            <person name="Mayer C."/>
            <person name="Miller J."/>
            <person name="Monier A."/>
            <person name="Salamov A."/>
            <person name="Young J."/>
            <person name="Aguilar M."/>
            <person name="Claverie J.M."/>
            <person name="Frickenhaus S."/>
            <person name="Gonzalez K."/>
            <person name="Herman E.K."/>
            <person name="Lin Y.C."/>
            <person name="Napier J."/>
            <person name="Ogata H."/>
            <person name="Sarno A.F."/>
            <person name="Shmutz J."/>
            <person name="Schroeder D."/>
            <person name="de Vargas C."/>
            <person name="Verret F."/>
            <person name="von Dassow P."/>
            <person name="Valentin K."/>
            <person name="Van de Peer Y."/>
            <person name="Wheeler G."/>
            <person name="Dacks J.B."/>
            <person name="Delwiche C.F."/>
            <person name="Dyhrman S.T."/>
            <person name="Glockner G."/>
            <person name="John U."/>
            <person name="Richards T."/>
            <person name="Worden A.Z."/>
            <person name="Zhang X."/>
            <person name="Grigoriev I.V."/>
            <person name="Allen A.E."/>
            <person name="Bidle K."/>
            <person name="Borodovsky M."/>
            <person name="Bowler C."/>
            <person name="Brownlee C."/>
            <person name="Cock J.M."/>
            <person name="Elias M."/>
            <person name="Gladyshev V.N."/>
            <person name="Groth M."/>
            <person name="Guda C."/>
            <person name="Hadaegh A."/>
            <person name="Iglesias-Rodriguez M.D."/>
            <person name="Jenkins J."/>
            <person name="Jones B.M."/>
            <person name="Lawson T."/>
            <person name="Leese F."/>
            <person name="Lindquist E."/>
            <person name="Lobanov A."/>
            <person name="Lomsadze A."/>
            <person name="Malik S.B."/>
            <person name="Marsh M.E."/>
            <person name="Mackinder L."/>
            <person name="Mock T."/>
            <person name="Mueller-Roeber B."/>
            <person name="Pagarete A."/>
            <person name="Parker M."/>
            <person name="Probert I."/>
            <person name="Quesneville H."/>
            <person name="Raines C."/>
            <person name="Rensing S.A."/>
            <person name="Riano-Pachon D.M."/>
            <person name="Richier S."/>
            <person name="Rokitta S."/>
            <person name="Shiraiwa Y."/>
            <person name="Soanes D.M."/>
            <person name="van der Giezen M."/>
            <person name="Wahlund T.M."/>
            <person name="Williams B."/>
            <person name="Wilson W."/>
            <person name="Wolfe G."/>
            <person name="Wurch L.L."/>
        </authorList>
    </citation>
    <scope>NUCLEOTIDE SEQUENCE</scope>
</reference>
<evidence type="ECO:0000256" key="2">
    <source>
        <dbReference type="SAM" id="Phobius"/>
    </source>
</evidence>
<evidence type="ECO:0000256" key="1">
    <source>
        <dbReference type="SAM" id="MobiDB-lite"/>
    </source>
</evidence>
<evidence type="ECO:0000256" key="3">
    <source>
        <dbReference type="SAM" id="SignalP"/>
    </source>
</evidence>
<organism evidence="4 5">
    <name type="scientific">Emiliania huxleyi (strain CCMP1516)</name>
    <dbReference type="NCBI Taxonomy" id="280463"/>
    <lineage>
        <taxon>Eukaryota</taxon>
        <taxon>Haptista</taxon>
        <taxon>Haptophyta</taxon>
        <taxon>Prymnesiophyceae</taxon>
        <taxon>Isochrysidales</taxon>
        <taxon>Noelaerhabdaceae</taxon>
        <taxon>Emiliania</taxon>
    </lineage>
</organism>
<dbReference type="InterPro" id="IPR029044">
    <property type="entry name" value="Nucleotide-diphossugar_trans"/>
</dbReference>
<dbReference type="HOGENOM" id="CLU_389068_0_0_1"/>
<evidence type="ECO:0008006" key="6">
    <source>
        <dbReference type="Google" id="ProtNLM"/>
    </source>
</evidence>
<dbReference type="GeneID" id="17273639"/>
<dbReference type="Gene3D" id="3.40.50.11350">
    <property type="match status" value="1"/>
</dbReference>
<feature type="region of interest" description="Disordered" evidence="1">
    <location>
        <begin position="385"/>
        <end position="417"/>
    </location>
</feature>